<dbReference type="SMART" id="SM00544">
    <property type="entry name" value="MA3"/>
    <property type="match status" value="2"/>
</dbReference>
<name>W6UU57_ECHGR</name>
<dbReference type="PANTHER" id="PTHR12626:SF0">
    <property type="entry name" value="PROGRAMMED CELL DEATH PROTEIN 4"/>
    <property type="match status" value="1"/>
</dbReference>
<dbReference type="EMBL" id="APAU02000001">
    <property type="protein sequence ID" value="EUB64848.1"/>
    <property type="molecule type" value="Genomic_DNA"/>
</dbReference>
<comment type="similarity">
    <text evidence="2">Belongs to the PDCD4 family.</text>
</comment>
<comment type="subcellular location">
    <subcellularLocation>
        <location evidence="1">Cytoplasm</location>
    </subcellularLocation>
</comment>
<dbReference type="Proteomes" id="UP000019149">
    <property type="component" value="Unassembled WGS sequence"/>
</dbReference>
<reference evidence="8 9" key="1">
    <citation type="journal article" date="2013" name="Nat. Genet.">
        <title>The genome of the hydatid tapeworm Echinococcus granulosus.</title>
        <authorList>
            <person name="Zheng H."/>
            <person name="Zhang W."/>
            <person name="Zhang L."/>
            <person name="Zhang Z."/>
            <person name="Li J."/>
            <person name="Lu G."/>
            <person name="Zhu Y."/>
            <person name="Wang Y."/>
            <person name="Huang Y."/>
            <person name="Liu J."/>
            <person name="Kang H."/>
            <person name="Chen J."/>
            <person name="Wang L."/>
            <person name="Chen A."/>
            <person name="Yu S."/>
            <person name="Gao Z."/>
            <person name="Jin L."/>
            <person name="Gu W."/>
            <person name="Wang Z."/>
            <person name="Zhao L."/>
            <person name="Shi B."/>
            <person name="Wen H."/>
            <person name="Lin R."/>
            <person name="Jones M.K."/>
            <person name="Brejova B."/>
            <person name="Vinar T."/>
            <person name="Zhao G."/>
            <person name="McManus D.P."/>
            <person name="Chen Z."/>
            <person name="Zhou Y."/>
            <person name="Wang S."/>
        </authorList>
    </citation>
    <scope>NUCLEOTIDE SEQUENCE [LARGE SCALE GENOMIC DNA]</scope>
</reference>
<dbReference type="RefSeq" id="XP_024356044.1">
    <property type="nucleotide sequence ID" value="XM_024489366.1"/>
</dbReference>
<organism evidence="8 9">
    <name type="scientific">Echinococcus granulosus</name>
    <name type="common">Hydatid tapeworm</name>
    <dbReference type="NCBI Taxonomy" id="6210"/>
    <lineage>
        <taxon>Eukaryota</taxon>
        <taxon>Metazoa</taxon>
        <taxon>Spiralia</taxon>
        <taxon>Lophotrochozoa</taxon>
        <taxon>Platyhelminthes</taxon>
        <taxon>Cestoda</taxon>
        <taxon>Eucestoda</taxon>
        <taxon>Cyclophyllidea</taxon>
        <taxon>Taeniidae</taxon>
        <taxon>Echinococcus</taxon>
        <taxon>Echinococcus granulosus group</taxon>
    </lineage>
</organism>
<dbReference type="PANTHER" id="PTHR12626">
    <property type="entry name" value="PROGRAMMED CELL DEATH 4"/>
    <property type="match status" value="1"/>
</dbReference>
<dbReference type="OMA" id="NQDDCEF"/>
<evidence type="ECO:0000256" key="2">
    <source>
        <dbReference type="ARBA" id="ARBA00005497"/>
    </source>
</evidence>
<dbReference type="CTD" id="36335832"/>
<gene>
    <name evidence="8" type="ORF">EGR_00117</name>
</gene>
<evidence type="ECO:0000256" key="6">
    <source>
        <dbReference type="SAM" id="MobiDB-lite"/>
    </source>
</evidence>
<keyword evidence="9" id="KW-1185">Reference proteome</keyword>
<accession>W6UU57</accession>
<proteinExistence type="inferred from homology"/>
<dbReference type="Gene3D" id="1.25.40.180">
    <property type="match status" value="2"/>
</dbReference>
<evidence type="ECO:0000256" key="4">
    <source>
        <dbReference type="ARBA" id="ARBA00022737"/>
    </source>
</evidence>
<evidence type="ECO:0000313" key="9">
    <source>
        <dbReference type="Proteomes" id="UP000019149"/>
    </source>
</evidence>
<evidence type="ECO:0000256" key="3">
    <source>
        <dbReference type="ARBA" id="ARBA00022490"/>
    </source>
</evidence>
<dbReference type="Pfam" id="PF02847">
    <property type="entry name" value="MA3"/>
    <property type="match status" value="2"/>
</dbReference>
<sequence>MSGTKQLQEGSGVEASGEESAGEMTWEKPDFDSGNPNLKSQNPRLLRKRRTHYNSISHAGVNGLTLASGNSPSCGDGLLMSTRVPYGKNSRKSRNGFRQTPKKSLFGLLVYEVLASDKDVWIRVGDELDELELDCGDPDYESEEENPVVIETVKAVLSDEDFEEFFSTLVHEYYDHCNVEEVIDGLKDIAMTPLQRRRLPVLAINLALQQKMGHCELTSELLSAMCGKVISMSGMQQGFQLLLDDMPDIVIDVPKAPEYVGRFIARAVADDILPPKFVQQFKEVNAAMPPAGISPVVADTAHPPVRIASRRDSASIAESVGANTRSSSGISSGCDGSAHMTPSGDAPVNYALQAINKAEALLTLSHAYRHLDIVWGIPPNERVTTMLMKQIYCILLEYLRTGNFEDALSSLQELDSPHFHHELVYQAIFLVLAREADDHVSDRMLELLDKLCRSVVISFDQLVTGVKRVYAELPELHQDLPIVYVLLERFLRAAVVKGFLPQKLANEMPANPRKRYVSEGDGFRKAATTERV</sequence>
<keyword evidence="5" id="KW-0539">Nucleus</keyword>
<dbReference type="OrthoDB" id="414546at2759"/>
<comment type="caution">
    <text evidence="8">The sequence shown here is derived from an EMBL/GenBank/DDBJ whole genome shotgun (WGS) entry which is preliminary data.</text>
</comment>
<dbReference type="AlphaFoldDB" id="W6UU57"/>
<keyword evidence="4" id="KW-0677">Repeat</keyword>
<dbReference type="InterPro" id="IPR016024">
    <property type="entry name" value="ARM-type_fold"/>
</dbReference>
<feature type="region of interest" description="Disordered" evidence="6">
    <location>
        <begin position="1"/>
        <end position="43"/>
    </location>
</feature>
<evidence type="ECO:0000256" key="5">
    <source>
        <dbReference type="ARBA" id="ARBA00023242"/>
    </source>
</evidence>
<dbReference type="GO" id="GO:0005634">
    <property type="term" value="C:nucleus"/>
    <property type="evidence" value="ECO:0007669"/>
    <property type="project" value="TreeGrafter"/>
</dbReference>
<evidence type="ECO:0000259" key="7">
    <source>
        <dbReference type="PROSITE" id="PS51366"/>
    </source>
</evidence>
<dbReference type="GO" id="GO:0005829">
    <property type="term" value="C:cytosol"/>
    <property type="evidence" value="ECO:0007669"/>
    <property type="project" value="TreeGrafter"/>
</dbReference>
<dbReference type="GeneID" id="36335832"/>
<keyword evidence="3" id="KW-0963">Cytoplasm</keyword>
<dbReference type="SUPFAM" id="SSF48371">
    <property type="entry name" value="ARM repeat"/>
    <property type="match status" value="2"/>
</dbReference>
<feature type="compositionally biased region" description="Polar residues" evidence="6">
    <location>
        <begin position="34"/>
        <end position="43"/>
    </location>
</feature>
<evidence type="ECO:0000313" key="8">
    <source>
        <dbReference type="EMBL" id="EUB64848.1"/>
    </source>
</evidence>
<feature type="domain" description="MI" evidence="7">
    <location>
        <begin position="161"/>
        <end position="283"/>
    </location>
</feature>
<dbReference type="InterPro" id="IPR003891">
    <property type="entry name" value="Initiation_fac_eIF4g_MI"/>
</dbReference>
<dbReference type="KEGG" id="egl:EGR_00117"/>
<dbReference type="STRING" id="6210.W6UU57"/>
<dbReference type="InterPro" id="IPR039778">
    <property type="entry name" value="PDCD4"/>
</dbReference>
<dbReference type="PROSITE" id="PS51366">
    <property type="entry name" value="MI"/>
    <property type="match status" value="2"/>
</dbReference>
<protein>
    <submittedName>
        <fullName evidence="8">Programmed cell death protein</fullName>
    </submittedName>
</protein>
<evidence type="ECO:0000256" key="1">
    <source>
        <dbReference type="ARBA" id="ARBA00004496"/>
    </source>
</evidence>
<dbReference type="GO" id="GO:0045892">
    <property type="term" value="P:negative regulation of DNA-templated transcription"/>
    <property type="evidence" value="ECO:0007669"/>
    <property type="project" value="InterPro"/>
</dbReference>
<feature type="domain" description="MI" evidence="7">
    <location>
        <begin position="386"/>
        <end position="510"/>
    </location>
</feature>